<dbReference type="PANTHER" id="PTHR48090:SF7">
    <property type="entry name" value="RFBJ PROTEIN"/>
    <property type="match status" value="1"/>
</dbReference>
<dbReference type="Gene3D" id="3.90.550.10">
    <property type="entry name" value="Spore Coat Polysaccharide Biosynthesis Protein SpsA, Chain A"/>
    <property type="match status" value="1"/>
</dbReference>
<dbReference type="PANTHER" id="PTHR48090">
    <property type="entry name" value="UNDECAPRENYL-PHOSPHATE 4-DEOXY-4-FORMAMIDO-L-ARABINOSE TRANSFERASE-RELATED"/>
    <property type="match status" value="1"/>
</dbReference>
<feature type="domain" description="Glycosyltransferase 2-like" evidence="1">
    <location>
        <begin position="7"/>
        <end position="72"/>
    </location>
</feature>
<evidence type="ECO:0000313" key="2">
    <source>
        <dbReference type="EMBL" id="CCG00683.1"/>
    </source>
</evidence>
<dbReference type="GO" id="GO:0016740">
    <property type="term" value="F:transferase activity"/>
    <property type="evidence" value="ECO:0007669"/>
    <property type="project" value="UniProtKB-KW"/>
</dbReference>
<reference evidence="2" key="1">
    <citation type="journal article" date="2012" name="Environ. Microbiol.">
        <title>Genomic content of uncultured Bacteroidetes from contrasting oceanic provinces in the North Atlantic Ocean.</title>
        <authorList>
            <person name="Gomez-Pereira P.R."/>
            <person name="Schuler M."/>
            <person name="Fuchs B.M."/>
            <person name="Bennke C."/>
            <person name="Teeling H."/>
            <person name="Waldmann J."/>
            <person name="Richter M."/>
            <person name="Barbe V."/>
            <person name="Bataille E."/>
            <person name="Glockner F.O."/>
            <person name="Amann R."/>
        </authorList>
    </citation>
    <scope>NUCLEOTIDE SEQUENCE</scope>
</reference>
<proteinExistence type="predicted"/>
<dbReference type="Pfam" id="PF00535">
    <property type="entry name" value="Glycos_transf_2"/>
    <property type="match status" value="1"/>
</dbReference>
<dbReference type="InterPro" id="IPR029044">
    <property type="entry name" value="Nucleotide-diphossugar_trans"/>
</dbReference>
<dbReference type="InterPro" id="IPR050256">
    <property type="entry name" value="Glycosyltransferase_2"/>
</dbReference>
<sequence length="85" mass="9430">MTPIIKVIVPAFNEQDSIGKVIGDIPKIVDEIIVISNNSTDKTAENAKKAGATVLFENRKGYGYACLKGMDYIAQKEKHQKLLFF</sequence>
<protein>
    <submittedName>
        <fullName evidence="2">Glycosyl transferase, group 2 family protein</fullName>
    </submittedName>
</protein>
<dbReference type="SUPFAM" id="SSF53448">
    <property type="entry name" value="Nucleotide-diphospho-sugar transferases"/>
    <property type="match status" value="1"/>
</dbReference>
<gene>
    <name evidence="2" type="ORF">VIS_S3DMC60022</name>
</gene>
<reference evidence="2" key="2">
    <citation type="submission" date="2012-02" db="EMBL/GenBank/DDBJ databases">
        <authorList>
            <person name="Genoscope - CEA"/>
        </authorList>
    </citation>
    <scope>NUCLEOTIDE SEQUENCE</scope>
</reference>
<dbReference type="EMBL" id="FO117615">
    <property type="protein sequence ID" value="CCG00683.1"/>
    <property type="molecule type" value="Genomic_DNA"/>
</dbReference>
<keyword evidence="2" id="KW-0808">Transferase</keyword>
<dbReference type="InterPro" id="IPR001173">
    <property type="entry name" value="Glyco_trans_2-like"/>
</dbReference>
<evidence type="ECO:0000259" key="1">
    <source>
        <dbReference type="Pfam" id="PF00535"/>
    </source>
</evidence>
<accession>H6RI22</accession>
<dbReference type="AlphaFoldDB" id="H6RI22"/>
<name>H6RI22_9BACT</name>
<organism evidence="2">
    <name type="scientific">uncultured Flavobacteriia bacterium</name>
    <dbReference type="NCBI Taxonomy" id="212695"/>
    <lineage>
        <taxon>Bacteria</taxon>
        <taxon>Pseudomonadati</taxon>
        <taxon>Bacteroidota</taxon>
        <taxon>Flavobacteriia</taxon>
        <taxon>environmental samples</taxon>
    </lineage>
</organism>